<evidence type="ECO:0008006" key="4">
    <source>
        <dbReference type="Google" id="ProtNLM"/>
    </source>
</evidence>
<gene>
    <name evidence="2" type="ORF">IQ217_06335</name>
</gene>
<proteinExistence type="predicted"/>
<organism evidence="2 3">
    <name type="scientific">Synechocystis salina LEGE 00031</name>
    <dbReference type="NCBI Taxonomy" id="1828736"/>
    <lineage>
        <taxon>Bacteria</taxon>
        <taxon>Bacillati</taxon>
        <taxon>Cyanobacteriota</taxon>
        <taxon>Cyanophyceae</taxon>
        <taxon>Synechococcales</taxon>
        <taxon>Merismopediaceae</taxon>
        <taxon>Synechocystis</taxon>
    </lineage>
</organism>
<dbReference type="InterPro" id="IPR011990">
    <property type="entry name" value="TPR-like_helical_dom_sf"/>
</dbReference>
<protein>
    <recommendedName>
        <fullName evidence="4">Tetratricopeptide repeat protein</fullName>
    </recommendedName>
</protein>
<dbReference type="Gene3D" id="1.25.40.10">
    <property type="entry name" value="Tetratricopeptide repeat domain"/>
    <property type="match status" value="1"/>
</dbReference>
<dbReference type="PROSITE" id="PS50005">
    <property type="entry name" value="TPR"/>
    <property type="match status" value="1"/>
</dbReference>
<dbReference type="EMBL" id="JADEVV010000013">
    <property type="protein sequence ID" value="MBE9253480.1"/>
    <property type="molecule type" value="Genomic_DNA"/>
</dbReference>
<dbReference type="SUPFAM" id="SSF48452">
    <property type="entry name" value="TPR-like"/>
    <property type="match status" value="1"/>
</dbReference>
<name>A0ABR9VQ51_9SYNC</name>
<feature type="repeat" description="TPR" evidence="1">
    <location>
        <begin position="58"/>
        <end position="91"/>
    </location>
</feature>
<evidence type="ECO:0000313" key="2">
    <source>
        <dbReference type="EMBL" id="MBE9253480.1"/>
    </source>
</evidence>
<evidence type="ECO:0000313" key="3">
    <source>
        <dbReference type="Proteomes" id="UP000658720"/>
    </source>
</evidence>
<dbReference type="Proteomes" id="UP000658720">
    <property type="component" value="Unassembled WGS sequence"/>
</dbReference>
<evidence type="ECO:0000256" key="1">
    <source>
        <dbReference type="PROSITE-ProRule" id="PRU00339"/>
    </source>
</evidence>
<comment type="caution">
    <text evidence="2">The sequence shown here is derived from an EMBL/GenBank/DDBJ whole genome shotgun (WGS) entry which is preliminary data.</text>
</comment>
<accession>A0ABR9VQ51</accession>
<sequence>MSKENYIAEIIKEFPSLKAGKENDENWANEGFKFLSNKNYEQAEIKFKMLTRSQPNHQDGFEGLAYLYYETGDYKKAVWFMKKAVKIAREFLKNNSIDLEVIEEMESNLKSMETKKTIKRWWE</sequence>
<dbReference type="RefSeq" id="WP_190599914.1">
    <property type="nucleotide sequence ID" value="NZ_JADEVV010000013.1"/>
</dbReference>
<keyword evidence="3" id="KW-1185">Reference proteome</keyword>
<keyword evidence="1" id="KW-0802">TPR repeat</keyword>
<dbReference type="InterPro" id="IPR019734">
    <property type="entry name" value="TPR_rpt"/>
</dbReference>
<reference evidence="2 3" key="1">
    <citation type="submission" date="2020-10" db="EMBL/GenBank/DDBJ databases">
        <authorList>
            <person name="Castelo-Branco R."/>
            <person name="Eusebio N."/>
            <person name="Adriana R."/>
            <person name="Vieira A."/>
            <person name="Brugerolle De Fraissinette N."/>
            <person name="Rezende De Castro R."/>
            <person name="Schneider M.P."/>
            <person name="Vasconcelos V."/>
            <person name="Leao P.N."/>
        </authorList>
    </citation>
    <scope>NUCLEOTIDE SEQUENCE [LARGE SCALE GENOMIC DNA]</scope>
    <source>
        <strain evidence="2 3">LEGE 00031</strain>
    </source>
</reference>